<sequence length="313" mass="34666">MATAKLVTLAIRTLAKPIATSLKQRATQDETFRKICIELAQKMHRTEMRLRANLVPGSEKLKIRPLNDSKAITNGANAISEGFLFFVAAALIVGETYRGSRSRAHARDRIDDHIEELRQEIRLLKETIPHGNHPPTIDAPAPSQAGSGQEQTLYSLNESVQLLWKLAARHGWLDNKPLIEEMRWALESGDHERTKEQESKTLEQPTHSLAPNAANTTPYDENKDNDASSETSTSSSVSPSAKELGQQRAKAIIDEIRQQTSPTPIQLPRFSSGGLTNAGGMSSLFSWLPVVHDPRSYLQWTSAPAFELLSPFS</sequence>
<protein>
    <recommendedName>
        <fullName evidence="6">OPA3-like protein</fullName>
    </recommendedName>
</protein>
<feature type="region of interest" description="Disordered" evidence="3">
    <location>
        <begin position="128"/>
        <end position="150"/>
    </location>
</feature>
<feature type="region of interest" description="Disordered" evidence="3">
    <location>
        <begin position="189"/>
        <end position="247"/>
    </location>
</feature>
<dbReference type="InterPro" id="IPR010754">
    <property type="entry name" value="OPA3-like"/>
</dbReference>
<dbReference type="Pfam" id="PF07047">
    <property type="entry name" value="OPA3"/>
    <property type="match status" value="1"/>
</dbReference>
<reference evidence="4 5" key="1">
    <citation type="journal article" date="2020" name="Elife">
        <title>Loss of centromere function drives karyotype evolution in closely related Malassezia species.</title>
        <authorList>
            <person name="Sankaranarayanan S.R."/>
            <person name="Ianiri G."/>
            <person name="Coelho M.A."/>
            <person name="Reza M.H."/>
            <person name="Thimmappa B.C."/>
            <person name="Ganguly P."/>
            <person name="Vadnala R.N."/>
            <person name="Sun S."/>
            <person name="Siddharthan R."/>
            <person name="Tellgren-Roth C."/>
            <person name="Dawson T.L."/>
            <person name="Heitman J."/>
            <person name="Sanyal K."/>
        </authorList>
    </citation>
    <scope>NUCLEOTIDE SEQUENCE [LARGE SCALE GENOMIC DNA]</scope>
    <source>
        <strain evidence="4">CBS14141</strain>
    </source>
</reference>
<dbReference type="PANTHER" id="PTHR12499:SF0">
    <property type="entry name" value="OPTIC ATROPHY 3 PROTEIN"/>
    <property type="match status" value="1"/>
</dbReference>
<evidence type="ECO:0000256" key="1">
    <source>
        <dbReference type="ARBA" id="ARBA00007584"/>
    </source>
</evidence>
<keyword evidence="2" id="KW-0175">Coiled coil</keyword>
<feature type="compositionally biased region" description="Polar residues" evidence="3">
    <location>
        <begin position="202"/>
        <end position="219"/>
    </location>
</feature>
<accession>A0ABY8ET57</accession>
<dbReference type="EMBL" id="CP046236">
    <property type="protein sequence ID" value="WFD48689.1"/>
    <property type="molecule type" value="Genomic_DNA"/>
</dbReference>
<evidence type="ECO:0000313" key="4">
    <source>
        <dbReference type="EMBL" id="WFD48689.1"/>
    </source>
</evidence>
<evidence type="ECO:0008006" key="6">
    <source>
        <dbReference type="Google" id="ProtNLM"/>
    </source>
</evidence>
<dbReference type="PANTHER" id="PTHR12499">
    <property type="entry name" value="OPTIC ATROPHY 3 PROTEIN OPA3"/>
    <property type="match status" value="1"/>
</dbReference>
<comment type="similarity">
    <text evidence="1">Belongs to the OPA3 family.</text>
</comment>
<organism evidence="4 5">
    <name type="scientific">Malassezia furfur</name>
    <name type="common">Pityriasis versicolor infection agent</name>
    <name type="synonym">Pityrosporum furfur</name>
    <dbReference type="NCBI Taxonomy" id="55194"/>
    <lineage>
        <taxon>Eukaryota</taxon>
        <taxon>Fungi</taxon>
        <taxon>Dikarya</taxon>
        <taxon>Basidiomycota</taxon>
        <taxon>Ustilaginomycotina</taxon>
        <taxon>Malasseziomycetes</taxon>
        <taxon>Malasseziales</taxon>
        <taxon>Malasseziaceae</taxon>
        <taxon>Malassezia</taxon>
    </lineage>
</organism>
<evidence type="ECO:0000313" key="5">
    <source>
        <dbReference type="Proteomes" id="UP000818624"/>
    </source>
</evidence>
<gene>
    <name evidence="4" type="ORF">GLX27_003359</name>
</gene>
<dbReference type="Proteomes" id="UP000818624">
    <property type="component" value="Chromosome 3"/>
</dbReference>
<feature type="compositionally biased region" description="Basic and acidic residues" evidence="3">
    <location>
        <begin position="189"/>
        <end position="201"/>
    </location>
</feature>
<proteinExistence type="inferred from homology"/>
<evidence type="ECO:0000256" key="3">
    <source>
        <dbReference type="SAM" id="MobiDB-lite"/>
    </source>
</evidence>
<feature type="compositionally biased region" description="Low complexity" evidence="3">
    <location>
        <begin position="228"/>
        <end position="240"/>
    </location>
</feature>
<keyword evidence="5" id="KW-1185">Reference proteome</keyword>
<evidence type="ECO:0000256" key="2">
    <source>
        <dbReference type="ARBA" id="ARBA00023054"/>
    </source>
</evidence>
<name>A0ABY8ET57_MALFU</name>